<sequence>MSHREYLIEQHLFPTTHVEVDPPRNRRGSITYDNQVMVVDDKASSDHVKEARRLSKAAEEILEDTNKEFKKAEKAQAKAYEKVAEANAKTAAAMEKQKRGQELLAMAEQEMKQAGTHLQDQVFGNPLRSSHTSISTSTNNIRPHHTKSGKIHHEKTSVKAVGHDVHGNRWANSQQRSFDRY</sequence>
<name>A0AC35GT97_9BILA</name>
<protein>
    <submittedName>
        <fullName evidence="2">Uncharacterized protein</fullName>
    </submittedName>
</protein>
<proteinExistence type="predicted"/>
<organism evidence="1 2">
    <name type="scientific">Panagrolaimus sp. PS1159</name>
    <dbReference type="NCBI Taxonomy" id="55785"/>
    <lineage>
        <taxon>Eukaryota</taxon>
        <taxon>Metazoa</taxon>
        <taxon>Ecdysozoa</taxon>
        <taxon>Nematoda</taxon>
        <taxon>Chromadorea</taxon>
        <taxon>Rhabditida</taxon>
        <taxon>Tylenchina</taxon>
        <taxon>Panagrolaimomorpha</taxon>
        <taxon>Panagrolaimoidea</taxon>
        <taxon>Panagrolaimidae</taxon>
        <taxon>Panagrolaimus</taxon>
    </lineage>
</organism>
<reference evidence="2" key="1">
    <citation type="submission" date="2022-11" db="UniProtKB">
        <authorList>
            <consortium name="WormBaseParasite"/>
        </authorList>
    </citation>
    <scope>IDENTIFICATION</scope>
</reference>
<dbReference type="Proteomes" id="UP000887580">
    <property type="component" value="Unplaced"/>
</dbReference>
<accession>A0AC35GT97</accession>
<dbReference type="WBParaSite" id="PS1159_v2.g8465.t1">
    <property type="protein sequence ID" value="PS1159_v2.g8465.t1"/>
    <property type="gene ID" value="PS1159_v2.g8465"/>
</dbReference>
<evidence type="ECO:0000313" key="1">
    <source>
        <dbReference type="Proteomes" id="UP000887580"/>
    </source>
</evidence>
<evidence type="ECO:0000313" key="2">
    <source>
        <dbReference type="WBParaSite" id="PS1159_v2.g8465.t1"/>
    </source>
</evidence>